<dbReference type="GO" id="GO:0016020">
    <property type="term" value="C:membrane"/>
    <property type="evidence" value="ECO:0007669"/>
    <property type="project" value="UniProtKB-SubCell"/>
</dbReference>
<dbReference type="EMBL" id="QSKL01000001">
    <property type="protein sequence ID" value="RHE62043.1"/>
    <property type="molecule type" value="Genomic_DNA"/>
</dbReference>
<evidence type="ECO:0000313" key="7">
    <source>
        <dbReference type="EMBL" id="RHE62043.1"/>
    </source>
</evidence>
<gene>
    <name evidence="7" type="ORF">DW729_01220</name>
</gene>
<feature type="transmembrane region" description="Helical" evidence="5">
    <location>
        <begin position="70"/>
        <end position="87"/>
    </location>
</feature>
<evidence type="ECO:0000259" key="6">
    <source>
        <dbReference type="Pfam" id="PF04932"/>
    </source>
</evidence>
<organism evidence="7 8">
    <name type="scientific">Bacteroides uniformis</name>
    <dbReference type="NCBI Taxonomy" id="820"/>
    <lineage>
        <taxon>Bacteria</taxon>
        <taxon>Pseudomonadati</taxon>
        <taxon>Bacteroidota</taxon>
        <taxon>Bacteroidia</taxon>
        <taxon>Bacteroidales</taxon>
        <taxon>Bacteroidaceae</taxon>
        <taxon>Bacteroides</taxon>
    </lineage>
</organism>
<protein>
    <recommendedName>
        <fullName evidence="6">O-antigen ligase-related domain-containing protein</fullName>
    </recommendedName>
</protein>
<proteinExistence type="predicted"/>
<dbReference type="Pfam" id="PF04932">
    <property type="entry name" value="Wzy_C"/>
    <property type="match status" value="1"/>
</dbReference>
<keyword evidence="4 5" id="KW-0472">Membrane</keyword>
<evidence type="ECO:0000256" key="2">
    <source>
        <dbReference type="ARBA" id="ARBA00022692"/>
    </source>
</evidence>
<evidence type="ECO:0000256" key="5">
    <source>
        <dbReference type="SAM" id="Phobius"/>
    </source>
</evidence>
<reference evidence="7 8" key="1">
    <citation type="submission" date="2018-08" db="EMBL/GenBank/DDBJ databases">
        <title>A genome reference for cultivated species of the human gut microbiota.</title>
        <authorList>
            <person name="Zou Y."/>
            <person name="Xue W."/>
            <person name="Luo G."/>
        </authorList>
    </citation>
    <scope>NUCLEOTIDE SEQUENCE [LARGE SCALE GENOMIC DNA]</scope>
    <source>
        <strain evidence="7 8">AM27-46</strain>
    </source>
</reference>
<feature type="transmembrane region" description="Helical" evidence="5">
    <location>
        <begin position="40"/>
        <end position="63"/>
    </location>
</feature>
<keyword evidence="3 5" id="KW-1133">Transmembrane helix</keyword>
<dbReference type="Proteomes" id="UP000284640">
    <property type="component" value="Unassembled WGS sequence"/>
</dbReference>
<evidence type="ECO:0000256" key="4">
    <source>
        <dbReference type="ARBA" id="ARBA00023136"/>
    </source>
</evidence>
<feature type="domain" description="O-antigen ligase-related" evidence="6">
    <location>
        <begin position="80"/>
        <end position="224"/>
    </location>
</feature>
<name>A0A414JTN0_BACUN</name>
<sequence length="301" mass="34615">MRYCLFVILIMGIFAFLMFNLTLMKEGEILGYDATIRPGFPFIAISGGAVTSVIFLYFFFFSLFLVTRKLVKLDWINITLGVFYIFFTSRRVIFLNFFLAFFFVFLLIRFLNQNKRTELITVYKKKVGFMFFILSIIVVFSLFYGLVDFEAIGDFLDNTIGNDNNDPRIAQFESLIAGWVEKPLLGNGTGVNASVIRSDIPGTYELSYIAMLFERGIIGMLIFVTQYLILMFWSIQGLKKSIVECRYVLSLIVAVNLFMIANATNPYLGAFDHIWFLFLPIVIINLSKDNKNENLCLNKSL</sequence>
<feature type="transmembrane region" description="Helical" evidence="5">
    <location>
        <begin position="93"/>
        <end position="111"/>
    </location>
</feature>
<comment type="subcellular location">
    <subcellularLocation>
        <location evidence="1">Membrane</location>
        <topology evidence="1">Multi-pass membrane protein</topology>
    </subcellularLocation>
</comment>
<feature type="transmembrane region" description="Helical" evidence="5">
    <location>
        <begin position="247"/>
        <end position="264"/>
    </location>
</feature>
<keyword evidence="2 5" id="KW-0812">Transmembrane</keyword>
<feature type="transmembrane region" description="Helical" evidence="5">
    <location>
        <begin position="127"/>
        <end position="147"/>
    </location>
</feature>
<evidence type="ECO:0000256" key="1">
    <source>
        <dbReference type="ARBA" id="ARBA00004141"/>
    </source>
</evidence>
<dbReference type="AlphaFoldDB" id="A0A414JTN0"/>
<accession>A0A414JTN0</accession>
<evidence type="ECO:0000256" key="3">
    <source>
        <dbReference type="ARBA" id="ARBA00022989"/>
    </source>
</evidence>
<feature type="transmembrane region" description="Helical" evidence="5">
    <location>
        <begin position="216"/>
        <end position="235"/>
    </location>
</feature>
<comment type="caution">
    <text evidence="7">The sequence shown here is derived from an EMBL/GenBank/DDBJ whole genome shotgun (WGS) entry which is preliminary data.</text>
</comment>
<dbReference type="InterPro" id="IPR007016">
    <property type="entry name" value="O-antigen_ligase-rel_domated"/>
</dbReference>
<evidence type="ECO:0000313" key="8">
    <source>
        <dbReference type="Proteomes" id="UP000284640"/>
    </source>
</evidence>